<proteinExistence type="predicted"/>
<evidence type="ECO:0000313" key="3">
    <source>
        <dbReference type="Proteomes" id="UP001235712"/>
    </source>
</evidence>
<keyword evidence="1" id="KW-1133">Transmembrane helix</keyword>
<organism evidence="2 3">
    <name type="scientific">Kineosporia succinea</name>
    <dbReference type="NCBI Taxonomy" id="84632"/>
    <lineage>
        <taxon>Bacteria</taxon>
        <taxon>Bacillati</taxon>
        <taxon>Actinomycetota</taxon>
        <taxon>Actinomycetes</taxon>
        <taxon>Kineosporiales</taxon>
        <taxon>Kineosporiaceae</taxon>
        <taxon>Kineosporia</taxon>
    </lineage>
</organism>
<comment type="caution">
    <text evidence="2">The sequence shown here is derived from an EMBL/GenBank/DDBJ whole genome shotgun (WGS) entry which is preliminary data.</text>
</comment>
<keyword evidence="3" id="KW-1185">Reference proteome</keyword>
<protein>
    <submittedName>
        <fullName evidence="2">Uncharacterized protein</fullName>
    </submittedName>
</protein>
<feature type="transmembrane region" description="Helical" evidence="1">
    <location>
        <begin position="47"/>
        <end position="73"/>
    </location>
</feature>
<name>A0ABT9P678_9ACTN</name>
<dbReference type="RefSeq" id="WP_307244888.1">
    <property type="nucleotide sequence ID" value="NZ_JAUSQZ010000001.1"/>
</dbReference>
<reference evidence="2 3" key="1">
    <citation type="submission" date="2023-07" db="EMBL/GenBank/DDBJ databases">
        <title>Sequencing the genomes of 1000 actinobacteria strains.</title>
        <authorList>
            <person name="Klenk H.-P."/>
        </authorList>
    </citation>
    <scope>NUCLEOTIDE SEQUENCE [LARGE SCALE GENOMIC DNA]</scope>
    <source>
        <strain evidence="2 3">DSM 44388</strain>
    </source>
</reference>
<keyword evidence="1" id="KW-0812">Transmembrane</keyword>
<evidence type="ECO:0000313" key="2">
    <source>
        <dbReference type="EMBL" id="MDP9828076.1"/>
    </source>
</evidence>
<dbReference type="EMBL" id="JAUSQZ010000001">
    <property type="protein sequence ID" value="MDP9828076.1"/>
    <property type="molecule type" value="Genomic_DNA"/>
</dbReference>
<dbReference type="Proteomes" id="UP001235712">
    <property type="component" value="Unassembled WGS sequence"/>
</dbReference>
<keyword evidence="1" id="KW-0472">Membrane</keyword>
<sequence length="78" mass="8628">MRHRGAGRHCRPRPLLRTEVVWQTMPGGWSRPIVFRPRIRLRDVTKFAGAVALLLPLHAVAAALTVGALLLALDRVAT</sequence>
<accession>A0ABT9P678</accession>
<gene>
    <name evidence="2" type="ORF">J2S57_003825</name>
</gene>
<evidence type="ECO:0000256" key="1">
    <source>
        <dbReference type="SAM" id="Phobius"/>
    </source>
</evidence>